<dbReference type="Pfam" id="PF00172">
    <property type="entry name" value="Zn_clus"/>
    <property type="match status" value="1"/>
</dbReference>
<protein>
    <recommendedName>
        <fullName evidence="3">Zn(2)-C6 fungal-type domain-containing protein</fullName>
    </recommendedName>
</protein>
<evidence type="ECO:0000313" key="4">
    <source>
        <dbReference type="EMBL" id="OAG08657.1"/>
    </source>
</evidence>
<evidence type="ECO:0000256" key="1">
    <source>
        <dbReference type="ARBA" id="ARBA00023242"/>
    </source>
</evidence>
<dbReference type="InParanoid" id="A0A177CPF8"/>
<name>A0A177CPF8_9PLEO</name>
<keyword evidence="5" id="KW-1185">Reference proteome</keyword>
<dbReference type="InterPro" id="IPR036864">
    <property type="entry name" value="Zn2-C6_fun-type_DNA-bd_sf"/>
</dbReference>
<evidence type="ECO:0000313" key="5">
    <source>
        <dbReference type="Proteomes" id="UP000077069"/>
    </source>
</evidence>
<dbReference type="GO" id="GO:0008270">
    <property type="term" value="F:zinc ion binding"/>
    <property type="evidence" value="ECO:0007669"/>
    <property type="project" value="InterPro"/>
</dbReference>
<dbReference type="InterPro" id="IPR001138">
    <property type="entry name" value="Zn2Cys6_DnaBD"/>
</dbReference>
<keyword evidence="1" id="KW-0539">Nucleus</keyword>
<dbReference type="PROSITE" id="PS00463">
    <property type="entry name" value="ZN2_CY6_FUNGAL_1"/>
    <property type="match status" value="1"/>
</dbReference>
<dbReference type="GeneID" id="28767488"/>
<dbReference type="Gene3D" id="4.10.240.10">
    <property type="entry name" value="Zn(2)-C6 fungal-type DNA-binding domain"/>
    <property type="match status" value="1"/>
</dbReference>
<dbReference type="OrthoDB" id="4222821at2759"/>
<dbReference type="SUPFAM" id="SSF57701">
    <property type="entry name" value="Zn2/Cys6 DNA-binding domain"/>
    <property type="match status" value="1"/>
</dbReference>
<accession>A0A177CPF8</accession>
<dbReference type="AlphaFoldDB" id="A0A177CPF8"/>
<proteinExistence type="predicted"/>
<feature type="compositionally biased region" description="Polar residues" evidence="2">
    <location>
        <begin position="58"/>
        <end position="75"/>
    </location>
</feature>
<dbReference type="EMBL" id="KV441550">
    <property type="protein sequence ID" value="OAG08657.1"/>
    <property type="molecule type" value="Genomic_DNA"/>
</dbReference>
<dbReference type="RefSeq" id="XP_018039022.1">
    <property type="nucleotide sequence ID" value="XM_018184002.1"/>
</dbReference>
<organism evidence="4 5">
    <name type="scientific">Paraphaeosphaeria sporulosa</name>
    <dbReference type="NCBI Taxonomy" id="1460663"/>
    <lineage>
        <taxon>Eukaryota</taxon>
        <taxon>Fungi</taxon>
        <taxon>Dikarya</taxon>
        <taxon>Ascomycota</taxon>
        <taxon>Pezizomycotina</taxon>
        <taxon>Dothideomycetes</taxon>
        <taxon>Pleosporomycetidae</taxon>
        <taxon>Pleosporales</taxon>
        <taxon>Massarineae</taxon>
        <taxon>Didymosphaeriaceae</taxon>
        <taxon>Paraphaeosphaeria</taxon>
    </lineage>
</organism>
<feature type="region of interest" description="Disordered" evidence="2">
    <location>
        <begin position="52"/>
        <end position="109"/>
    </location>
</feature>
<dbReference type="PROSITE" id="PS50048">
    <property type="entry name" value="ZN2_CY6_FUNGAL_2"/>
    <property type="match status" value="1"/>
</dbReference>
<reference evidence="4 5" key="1">
    <citation type="submission" date="2016-05" db="EMBL/GenBank/DDBJ databases">
        <title>Comparative analysis of secretome profiles of manganese(II)-oxidizing ascomycete fungi.</title>
        <authorList>
            <consortium name="DOE Joint Genome Institute"/>
            <person name="Zeiner C.A."/>
            <person name="Purvine S.O."/>
            <person name="Zink E.M."/>
            <person name="Wu S."/>
            <person name="Pasa-Tolic L."/>
            <person name="Chaput D.L."/>
            <person name="Haridas S."/>
            <person name="Grigoriev I.V."/>
            <person name="Santelli C.M."/>
            <person name="Hansel C.M."/>
        </authorList>
    </citation>
    <scope>NUCLEOTIDE SEQUENCE [LARGE SCALE GENOMIC DNA]</scope>
    <source>
        <strain evidence="4 5">AP3s5-JAC2a</strain>
    </source>
</reference>
<gene>
    <name evidence="4" type="ORF">CC84DRAFT_1240023</name>
</gene>
<dbReference type="GO" id="GO:0000981">
    <property type="term" value="F:DNA-binding transcription factor activity, RNA polymerase II-specific"/>
    <property type="evidence" value="ECO:0007669"/>
    <property type="project" value="InterPro"/>
</dbReference>
<sequence length="214" mass="23575">MKQTVCDRCHGQKLKCEFANGGTGDSCKRCTRAGAKCTYPTYEECVPNQIEDQGRPNAAQNQMTNARGTNRSESLPTHPRLNSHRHRSFTTLASPRLDRGPSQAQMSRKRLRSSMEGLASSYPYPMTTASEQSLDAALSQEALDHVATAPAHDVLNIPFDFTWSDVEILQLDGLASDSLREAYPDGSPRYMPHLHDRSDGPVSVAVVGSYEGLY</sequence>
<feature type="domain" description="Zn(2)-C6 fungal-type" evidence="3">
    <location>
        <begin position="5"/>
        <end position="39"/>
    </location>
</feature>
<dbReference type="Proteomes" id="UP000077069">
    <property type="component" value="Unassembled WGS sequence"/>
</dbReference>
<evidence type="ECO:0000256" key="2">
    <source>
        <dbReference type="SAM" id="MobiDB-lite"/>
    </source>
</evidence>
<dbReference type="CDD" id="cd00067">
    <property type="entry name" value="GAL4"/>
    <property type="match status" value="1"/>
</dbReference>
<evidence type="ECO:0000259" key="3">
    <source>
        <dbReference type="PROSITE" id="PS50048"/>
    </source>
</evidence>